<name>A0ACA9MEU8_9GLOM</name>
<dbReference type="EMBL" id="CAJVPM010012389">
    <property type="protein sequence ID" value="CAG8587930.1"/>
    <property type="molecule type" value="Genomic_DNA"/>
</dbReference>
<evidence type="ECO:0000313" key="1">
    <source>
        <dbReference type="EMBL" id="CAG8587930.1"/>
    </source>
</evidence>
<comment type="caution">
    <text evidence="1">The sequence shown here is derived from an EMBL/GenBank/DDBJ whole genome shotgun (WGS) entry which is preliminary data.</text>
</comment>
<evidence type="ECO:0000313" key="2">
    <source>
        <dbReference type="Proteomes" id="UP000789860"/>
    </source>
</evidence>
<dbReference type="Proteomes" id="UP000789860">
    <property type="component" value="Unassembled WGS sequence"/>
</dbReference>
<protein>
    <submittedName>
        <fullName evidence="1">9666_t:CDS:1</fullName>
    </submittedName>
</protein>
<gene>
    <name evidence="1" type="ORF">SCALOS_LOCUS6465</name>
</gene>
<organism evidence="1 2">
    <name type="scientific">Scutellospora calospora</name>
    <dbReference type="NCBI Taxonomy" id="85575"/>
    <lineage>
        <taxon>Eukaryota</taxon>
        <taxon>Fungi</taxon>
        <taxon>Fungi incertae sedis</taxon>
        <taxon>Mucoromycota</taxon>
        <taxon>Glomeromycotina</taxon>
        <taxon>Glomeromycetes</taxon>
        <taxon>Diversisporales</taxon>
        <taxon>Gigasporaceae</taxon>
        <taxon>Scutellospora</taxon>
    </lineage>
</organism>
<keyword evidence="2" id="KW-1185">Reference proteome</keyword>
<reference evidence="1" key="1">
    <citation type="submission" date="2021-06" db="EMBL/GenBank/DDBJ databases">
        <authorList>
            <person name="Kallberg Y."/>
            <person name="Tangrot J."/>
            <person name="Rosling A."/>
        </authorList>
    </citation>
    <scope>NUCLEOTIDE SEQUENCE</scope>
    <source>
        <strain evidence="1">AU212A</strain>
    </source>
</reference>
<sequence>MYYPLFWKRYPHNYTIIADNRESYEGNDEKTTARELYLAKARHKLFEVIHYCLTSYECRFQQISRYHAWPNDQIPPVCESCDNCIKREREKNKVKQTDARLEILDMLHVIDELCKRNDKLITPADVVDIFSCSDNERIRDRELKLPNICNRPKPKILHTKDLVKLALSDLVCRGLVKQTILLEIRKNTTYLTCSVVIEGVMESANSLAQTETWLYWTTKLKI</sequence>
<proteinExistence type="predicted"/>
<accession>A0ACA9MEU8</accession>